<evidence type="ECO:0000313" key="2">
    <source>
        <dbReference type="Proteomes" id="UP000254343"/>
    </source>
</evidence>
<name>A0A380WD39_AFIFE</name>
<reference evidence="1 2" key="1">
    <citation type="submission" date="2018-06" db="EMBL/GenBank/DDBJ databases">
        <authorList>
            <consortium name="Pathogen Informatics"/>
            <person name="Doyle S."/>
        </authorList>
    </citation>
    <scope>NUCLEOTIDE SEQUENCE [LARGE SCALE GENOMIC DNA]</scope>
    <source>
        <strain evidence="1 2">NCTC12722</strain>
    </source>
</reference>
<gene>
    <name evidence="1" type="ORF">NCTC12722_03246</name>
</gene>
<dbReference type="EMBL" id="UIGB01000001">
    <property type="protein sequence ID" value="SUU86025.1"/>
    <property type="molecule type" value="Genomic_DNA"/>
</dbReference>
<protein>
    <submittedName>
        <fullName evidence="1">Uncharacterized protein</fullName>
    </submittedName>
</protein>
<organism evidence="1 2">
    <name type="scientific">Afipia felis</name>
    <name type="common">Cat scratch disease bacillus</name>
    <dbReference type="NCBI Taxonomy" id="1035"/>
    <lineage>
        <taxon>Bacteria</taxon>
        <taxon>Pseudomonadati</taxon>
        <taxon>Pseudomonadota</taxon>
        <taxon>Alphaproteobacteria</taxon>
        <taxon>Hyphomicrobiales</taxon>
        <taxon>Nitrobacteraceae</taxon>
        <taxon>Afipia</taxon>
    </lineage>
</organism>
<evidence type="ECO:0000313" key="1">
    <source>
        <dbReference type="EMBL" id="SUU86025.1"/>
    </source>
</evidence>
<proteinExistence type="predicted"/>
<dbReference type="Proteomes" id="UP000254343">
    <property type="component" value="Unassembled WGS sequence"/>
</dbReference>
<accession>A0A380WD39</accession>
<sequence length="78" mass="8374">MTRPDLVPMILDVSINPCDGSIAPSLQYVLIRGFSAMGWSQPSAAAEDMAMQILKMIRPASGGTVSPKEFPPLGERAR</sequence>
<dbReference type="AlphaFoldDB" id="A0A380WD39"/>